<dbReference type="PANTHER" id="PTHR11851:SF49">
    <property type="entry name" value="MITOCHONDRIAL-PROCESSING PEPTIDASE SUBUNIT ALPHA"/>
    <property type="match status" value="1"/>
</dbReference>
<gene>
    <name evidence="5" type="ORF">G3M99_01045</name>
</gene>
<dbReference type="GO" id="GO:0004222">
    <property type="term" value="F:metalloendopeptidase activity"/>
    <property type="evidence" value="ECO:0007669"/>
    <property type="project" value="InterPro"/>
</dbReference>
<evidence type="ECO:0000313" key="6">
    <source>
        <dbReference type="Proteomes" id="UP000481872"/>
    </source>
</evidence>
<protein>
    <submittedName>
        <fullName evidence="5">Insulinase family protein</fullName>
    </submittedName>
</protein>
<dbReference type="AlphaFoldDB" id="A0A6M0GZ46"/>
<reference evidence="5 6" key="1">
    <citation type="submission" date="2020-02" db="EMBL/GenBank/DDBJ databases">
        <title>Genome assembly of a novel Clostridium senegalense strain.</title>
        <authorList>
            <person name="Gupta T.B."/>
            <person name="Jauregui R."/>
            <person name="Maclean P."/>
            <person name="Nawarathana A."/>
            <person name="Brightwell G."/>
        </authorList>
    </citation>
    <scope>NUCLEOTIDE SEQUENCE [LARGE SCALE GENOMIC DNA]</scope>
    <source>
        <strain evidence="5 6">AGRFS4</strain>
    </source>
</reference>
<evidence type="ECO:0000256" key="1">
    <source>
        <dbReference type="ARBA" id="ARBA00007261"/>
    </source>
</evidence>
<dbReference type="PANTHER" id="PTHR11851">
    <property type="entry name" value="METALLOPROTEASE"/>
    <property type="match status" value="1"/>
</dbReference>
<sequence length="404" mass="47059">MEKIVLDNGLKLIYTNTKTDITSFTIAIDGGAIKEREDEIGLSHIVEHMVFKGTKSRSEIDINKECDKIFGFHNAMTNYPYVVYYGTSLSEDFERGLELYSDIILNPTFEEKYFKEEISVICEELKEWSDDVSQHCEDKVLYNGFSKRRIKDLIIGNESLIKKYTIEDVKKYYNKYYHINNMVISVVSSISFEEVIKIVKNYFKNGYIKEKEKESIIYEKNINNIFYEYKEGINSSKIQYIFSIDELSDREITILRIFNSYFGEGTSSVLYDEIRTKRGLVYDIKGFLKNESGIKLYSISLGTSKENIELAMKLIDDNIKKTVNLKNIFTEEKIQSILKNCKLKRMLGLEKSITLSFNTAIYELMYGDCNLLFDEFEIENITENEILEVINKVLKNPTIQVITG</sequence>
<dbReference type="InterPro" id="IPR011765">
    <property type="entry name" value="Pept_M16_N"/>
</dbReference>
<dbReference type="InterPro" id="IPR001431">
    <property type="entry name" value="Pept_M16_Zn_BS"/>
</dbReference>
<dbReference type="InterPro" id="IPR011249">
    <property type="entry name" value="Metalloenz_LuxS/M16"/>
</dbReference>
<dbReference type="InterPro" id="IPR007863">
    <property type="entry name" value="Peptidase_M16_C"/>
</dbReference>
<evidence type="ECO:0000313" key="5">
    <source>
        <dbReference type="EMBL" id="NEU03457.1"/>
    </source>
</evidence>
<dbReference type="PROSITE" id="PS00143">
    <property type="entry name" value="INSULINASE"/>
    <property type="match status" value="1"/>
</dbReference>
<name>A0A6M0GZ46_9CLOT</name>
<dbReference type="EMBL" id="JAAGPU010000001">
    <property type="protein sequence ID" value="NEU03457.1"/>
    <property type="molecule type" value="Genomic_DNA"/>
</dbReference>
<dbReference type="Pfam" id="PF05193">
    <property type="entry name" value="Peptidase_M16_C"/>
    <property type="match status" value="1"/>
</dbReference>
<dbReference type="SUPFAM" id="SSF63411">
    <property type="entry name" value="LuxS/MPP-like metallohydrolase"/>
    <property type="match status" value="2"/>
</dbReference>
<dbReference type="Gene3D" id="3.30.830.10">
    <property type="entry name" value="Metalloenzyme, LuxS/M16 peptidase-like"/>
    <property type="match status" value="2"/>
</dbReference>
<evidence type="ECO:0000256" key="2">
    <source>
        <dbReference type="RuleBase" id="RU004447"/>
    </source>
</evidence>
<comment type="similarity">
    <text evidence="1 2">Belongs to the peptidase M16 family.</text>
</comment>
<evidence type="ECO:0000259" key="3">
    <source>
        <dbReference type="Pfam" id="PF00675"/>
    </source>
</evidence>
<dbReference type="GO" id="GO:0006508">
    <property type="term" value="P:proteolysis"/>
    <property type="evidence" value="ECO:0007669"/>
    <property type="project" value="InterPro"/>
</dbReference>
<organism evidence="5 6">
    <name type="scientific">Clostridium senegalense</name>
    <dbReference type="NCBI Taxonomy" id="1465809"/>
    <lineage>
        <taxon>Bacteria</taxon>
        <taxon>Bacillati</taxon>
        <taxon>Bacillota</taxon>
        <taxon>Clostridia</taxon>
        <taxon>Eubacteriales</taxon>
        <taxon>Clostridiaceae</taxon>
        <taxon>Clostridium</taxon>
    </lineage>
</organism>
<proteinExistence type="inferred from homology"/>
<dbReference type="InterPro" id="IPR050361">
    <property type="entry name" value="MPP/UQCRC_Complex"/>
</dbReference>
<feature type="domain" description="Peptidase M16 N-terminal" evidence="3">
    <location>
        <begin position="15"/>
        <end position="152"/>
    </location>
</feature>
<dbReference type="Proteomes" id="UP000481872">
    <property type="component" value="Unassembled WGS sequence"/>
</dbReference>
<feature type="domain" description="Peptidase M16 C-terminal" evidence="4">
    <location>
        <begin position="164"/>
        <end position="337"/>
    </location>
</feature>
<comment type="caution">
    <text evidence="5">The sequence shown here is derived from an EMBL/GenBank/DDBJ whole genome shotgun (WGS) entry which is preliminary data.</text>
</comment>
<keyword evidence="6" id="KW-1185">Reference proteome</keyword>
<dbReference type="Pfam" id="PF00675">
    <property type="entry name" value="Peptidase_M16"/>
    <property type="match status" value="1"/>
</dbReference>
<evidence type="ECO:0000259" key="4">
    <source>
        <dbReference type="Pfam" id="PF05193"/>
    </source>
</evidence>
<dbReference type="RefSeq" id="WP_199868811.1">
    <property type="nucleotide sequence ID" value="NZ_JAAGPU010000001.1"/>
</dbReference>
<accession>A0A6M0GZ46</accession>
<dbReference type="GO" id="GO:0046872">
    <property type="term" value="F:metal ion binding"/>
    <property type="evidence" value="ECO:0007669"/>
    <property type="project" value="InterPro"/>
</dbReference>